<keyword evidence="1" id="KW-0812">Transmembrane</keyword>
<organism evidence="2 3">
    <name type="scientific">Microtetraspora glauca</name>
    <dbReference type="NCBI Taxonomy" id="1996"/>
    <lineage>
        <taxon>Bacteria</taxon>
        <taxon>Bacillati</taxon>
        <taxon>Actinomycetota</taxon>
        <taxon>Actinomycetes</taxon>
        <taxon>Streptosporangiales</taxon>
        <taxon>Streptosporangiaceae</taxon>
        <taxon>Microtetraspora</taxon>
    </lineage>
</organism>
<keyword evidence="1" id="KW-1133">Transmembrane helix</keyword>
<evidence type="ECO:0000313" key="2">
    <source>
        <dbReference type="EMBL" id="MEV0972708.1"/>
    </source>
</evidence>
<evidence type="ECO:0000256" key="1">
    <source>
        <dbReference type="SAM" id="Phobius"/>
    </source>
</evidence>
<sequence>MRELNESTGLDELAAVRDLLAVPKPSLEAVVAGRSRLLAAMSSPEAQVERRRRAPRRWLAVGVGLVGAAAAAAVAKTPAEGAYWRTRTVWGTTFSEPGRRYLIRRSTSHEQWLAQRPGAQSWWIDQYLGARPATPQDETAWREAGSPSSWQYPVNLADLHDVAIVNSGEKVESLPGEPVATRLRGGWKGTGGHLTKESMTWAELRAIPSGTQELRAYLEARITRLAKKYPVIDMEQEMERRLQSSCTEILEGLPVSPKVRASAYRILASLPGMRAEGEVTDLLGRTGQALSYHVDSPLGPQDGIDVRLVIDPKSGLPLAIGSKSVGRLKDGRSVDIENVTAYEEVGWTDEEPEIPAQHD</sequence>
<name>A0ABV3GM50_MICGL</name>
<dbReference type="Proteomes" id="UP001551675">
    <property type="component" value="Unassembled WGS sequence"/>
</dbReference>
<gene>
    <name evidence="2" type="ORF">AB0I59_29235</name>
</gene>
<comment type="caution">
    <text evidence="2">The sequence shown here is derived from an EMBL/GenBank/DDBJ whole genome shotgun (WGS) entry which is preliminary data.</text>
</comment>
<feature type="transmembrane region" description="Helical" evidence="1">
    <location>
        <begin position="58"/>
        <end position="75"/>
    </location>
</feature>
<evidence type="ECO:0000313" key="3">
    <source>
        <dbReference type="Proteomes" id="UP001551675"/>
    </source>
</evidence>
<dbReference type="EMBL" id="JBFALK010000018">
    <property type="protein sequence ID" value="MEV0972708.1"/>
    <property type="molecule type" value="Genomic_DNA"/>
</dbReference>
<accession>A0ABV3GM50</accession>
<proteinExistence type="predicted"/>
<evidence type="ECO:0008006" key="4">
    <source>
        <dbReference type="Google" id="ProtNLM"/>
    </source>
</evidence>
<keyword evidence="3" id="KW-1185">Reference proteome</keyword>
<reference evidence="2 3" key="1">
    <citation type="submission" date="2024-06" db="EMBL/GenBank/DDBJ databases">
        <title>The Natural Products Discovery Center: Release of the First 8490 Sequenced Strains for Exploring Actinobacteria Biosynthetic Diversity.</title>
        <authorList>
            <person name="Kalkreuter E."/>
            <person name="Kautsar S.A."/>
            <person name="Yang D."/>
            <person name="Bader C.D."/>
            <person name="Teijaro C.N."/>
            <person name="Fluegel L."/>
            <person name="Davis C.M."/>
            <person name="Simpson J.R."/>
            <person name="Lauterbach L."/>
            <person name="Steele A.D."/>
            <person name="Gui C."/>
            <person name="Meng S."/>
            <person name="Li G."/>
            <person name="Viehrig K."/>
            <person name="Ye F."/>
            <person name="Su P."/>
            <person name="Kiefer A.F."/>
            <person name="Nichols A."/>
            <person name="Cepeda A.J."/>
            <person name="Yan W."/>
            <person name="Fan B."/>
            <person name="Jiang Y."/>
            <person name="Adhikari A."/>
            <person name="Zheng C.-J."/>
            <person name="Schuster L."/>
            <person name="Cowan T.M."/>
            <person name="Smanski M.J."/>
            <person name="Chevrette M.G."/>
            <person name="De Carvalho L.P.S."/>
            <person name="Shen B."/>
        </authorList>
    </citation>
    <scope>NUCLEOTIDE SEQUENCE [LARGE SCALE GENOMIC DNA]</scope>
    <source>
        <strain evidence="2 3">NPDC050100</strain>
    </source>
</reference>
<protein>
    <recommendedName>
        <fullName evidence="4">CU044_5270 family protein</fullName>
    </recommendedName>
</protein>
<dbReference type="RefSeq" id="WP_358138027.1">
    <property type="nucleotide sequence ID" value="NZ_JBFALK010000018.1"/>
</dbReference>
<keyword evidence="1" id="KW-0472">Membrane</keyword>